<feature type="region of interest" description="Disordered" evidence="1">
    <location>
        <begin position="56"/>
        <end position="96"/>
    </location>
</feature>
<proteinExistence type="predicted"/>
<gene>
    <name evidence="2" type="ORF">PACLA_8A025119</name>
</gene>
<protein>
    <submittedName>
        <fullName evidence="2">Uncharacterized protein</fullName>
    </submittedName>
</protein>
<sequence>MALFCLRATQINSTLPFPAELLFGRPIQDNLPKKIPKGKTTEEVTSRLLQRQATQKYYQDRNTKPLQPLKPGQSINIQDPRTKTWKPAEIKEKIQE</sequence>
<name>A0A6S7IDM8_PARCT</name>
<dbReference type="Proteomes" id="UP001152795">
    <property type="component" value="Unassembled WGS sequence"/>
</dbReference>
<accession>A0A6S7IDM8</accession>
<dbReference type="EMBL" id="CACRXK020008599">
    <property type="protein sequence ID" value="CAB4015143.1"/>
    <property type="molecule type" value="Genomic_DNA"/>
</dbReference>
<evidence type="ECO:0000256" key="1">
    <source>
        <dbReference type="SAM" id="MobiDB-lite"/>
    </source>
</evidence>
<evidence type="ECO:0000313" key="2">
    <source>
        <dbReference type="EMBL" id="CAB4015143.1"/>
    </source>
</evidence>
<evidence type="ECO:0000313" key="3">
    <source>
        <dbReference type="Proteomes" id="UP001152795"/>
    </source>
</evidence>
<dbReference type="PANTHER" id="PTHR33244:SF3">
    <property type="entry name" value="PEPTIDASE A2 DOMAIN-CONTAINING PROTEIN"/>
    <property type="match status" value="1"/>
</dbReference>
<dbReference type="OrthoDB" id="5976842at2759"/>
<dbReference type="PANTHER" id="PTHR33244">
    <property type="entry name" value="INTEGRASE CATALYTIC DOMAIN-CONTAINING PROTEIN-RELATED"/>
    <property type="match status" value="1"/>
</dbReference>
<dbReference type="AlphaFoldDB" id="A0A6S7IDM8"/>
<feature type="compositionally biased region" description="Basic and acidic residues" evidence="1">
    <location>
        <begin position="80"/>
        <end position="96"/>
    </location>
</feature>
<comment type="caution">
    <text evidence="2">The sequence shown here is derived from an EMBL/GenBank/DDBJ whole genome shotgun (WGS) entry which is preliminary data.</text>
</comment>
<keyword evidence="3" id="KW-1185">Reference proteome</keyword>
<feature type="non-terminal residue" evidence="2">
    <location>
        <position position="96"/>
    </location>
</feature>
<reference evidence="2" key="1">
    <citation type="submission" date="2020-04" db="EMBL/GenBank/DDBJ databases">
        <authorList>
            <person name="Alioto T."/>
            <person name="Alioto T."/>
            <person name="Gomez Garrido J."/>
        </authorList>
    </citation>
    <scope>NUCLEOTIDE SEQUENCE</scope>
    <source>
        <strain evidence="2">A484AB</strain>
    </source>
</reference>
<organism evidence="2 3">
    <name type="scientific">Paramuricea clavata</name>
    <name type="common">Red gorgonian</name>
    <name type="synonym">Violescent sea-whip</name>
    <dbReference type="NCBI Taxonomy" id="317549"/>
    <lineage>
        <taxon>Eukaryota</taxon>
        <taxon>Metazoa</taxon>
        <taxon>Cnidaria</taxon>
        <taxon>Anthozoa</taxon>
        <taxon>Octocorallia</taxon>
        <taxon>Malacalcyonacea</taxon>
        <taxon>Plexauridae</taxon>
        <taxon>Paramuricea</taxon>
    </lineage>
</organism>